<dbReference type="Pfam" id="PF22570">
    <property type="entry name" value="LiaF-TM"/>
    <property type="match status" value="1"/>
</dbReference>
<sequence length="65" mass="7276">MFLGIVFLAIGLALILEALGILSGSGWTIFWGILFLAAGLKMMSKKNHCVHCDWMGFKHDHKEEK</sequence>
<dbReference type="InterPro" id="IPR054331">
    <property type="entry name" value="LiaF_TM"/>
</dbReference>
<keyword evidence="1" id="KW-0472">Membrane</keyword>
<evidence type="ECO:0000259" key="2">
    <source>
        <dbReference type="Pfam" id="PF22570"/>
    </source>
</evidence>
<organism evidence="3 4">
    <name type="scientific">Candidatus Staskawiczbacteria bacterium RIFCSPHIGHO2_12_FULL_38_11</name>
    <dbReference type="NCBI Taxonomy" id="1802209"/>
    <lineage>
        <taxon>Bacteria</taxon>
        <taxon>Candidatus Staskawicziibacteriota</taxon>
    </lineage>
</organism>
<name>A0A1G2I6W6_9BACT</name>
<keyword evidence="1" id="KW-0812">Transmembrane</keyword>
<evidence type="ECO:0000313" key="3">
    <source>
        <dbReference type="EMBL" id="OGZ69788.1"/>
    </source>
</evidence>
<feature type="domain" description="LiaF transmembrane" evidence="2">
    <location>
        <begin position="3"/>
        <end position="47"/>
    </location>
</feature>
<feature type="transmembrane region" description="Helical" evidence="1">
    <location>
        <begin position="6"/>
        <end position="37"/>
    </location>
</feature>
<evidence type="ECO:0000313" key="4">
    <source>
        <dbReference type="Proteomes" id="UP000179214"/>
    </source>
</evidence>
<proteinExistence type="predicted"/>
<dbReference type="AlphaFoldDB" id="A0A1G2I6W6"/>
<reference evidence="3 4" key="1">
    <citation type="journal article" date="2016" name="Nat. Commun.">
        <title>Thousands of microbial genomes shed light on interconnected biogeochemical processes in an aquifer system.</title>
        <authorList>
            <person name="Anantharaman K."/>
            <person name="Brown C.T."/>
            <person name="Hug L.A."/>
            <person name="Sharon I."/>
            <person name="Castelle C.J."/>
            <person name="Probst A.J."/>
            <person name="Thomas B.C."/>
            <person name="Singh A."/>
            <person name="Wilkins M.J."/>
            <person name="Karaoz U."/>
            <person name="Brodie E.L."/>
            <person name="Williams K.H."/>
            <person name="Hubbard S.S."/>
            <person name="Banfield J.F."/>
        </authorList>
    </citation>
    <scope>NUCLEOTIDE SEQUENCE [LARGE SCALE GENOMIC DNA]</scope>
</reference>
<evidence type="ECO:0000256" key="1">
    <source>
        <dbReference type="SAM" id="Phobius"/>
    </source>
</evidence>
<accession>A0A1G2I6W6</accession>
<dbReference type="Proteomes" id="UP000179214">
    <property type="component" value="Unassembled WGS sequence"/>
</dbReference>
<dbReference type="EMBL" id="MHOV01000027">
    <property type="protein sequence ID" value="OGZ69788.1"/>
    <property type="molecule type" value="Genomic_DNA"/>
</dbReference>
<keyword evidence="1" id="KW-1133">Transmembrane helix</keyword>
<comment type="caution">
    <text evidence="3">The sequence shown here is derived from an EMBL/GenBank/DDBJ whole genome shotgun (WGS) entry which is preliminary data.</text>
</comment>
<protein>
    <recommendedName>
        <fullName evidence="2">LiaF transmembrane domain-containing protein</fullName>
    </recommendedName>
</protein>
<gene>
    <name evidence="3" type="ORF">A3F47_02020</name>
</gene>